<dbReference type="SUPFAM" id="SSF56112">
    <property type="entry name" value="Protein kinase-like (PK-like)"/>
    <property type="match status" value="1"/>
</dbReference>
<dbReference type="RefSeq" id="WP_155042995.1">
    <property type="nucleotide sequence ID" value="NZ_WMIH01000017.1"/>
</dbReference>
<evidence type="ECO:0000256" key="8">
    <source>
        <dbReference type="ARBA" id="ARBA00040505"/>
    </source>
</evidence>
<comment type="catalytic activity">
    <reaction evidence="5">
        <text>(5R)-5-hydroxy-L-lysine + GTP = (5R)-5-phosphooxy-L-lysine + GDP + H(+)</text>
        <dbReference type="Rhea" id="RHEA:19049"/>
        <dbReference type="ChEBI" id="CHEBI:15378"/>
        <dbReference type="ChEBI" id="CHEBI:37565"/>
        <dbReference type="ChEBI" id="CHEBI:57882"/>
        <dbReference type="ChEBI" id="CHEBI:58189"/>
        <dbReference type="ChEBI" id="CHEBI:58357"/>
        <dbReference type="EC" id="2.7.1.81"/>
    </reaction>
</comment>
<organism evidence="11 12">
    <name type="scientific">Paracoccus shanxieyensis</name>
    <dbReference type="NCBI Taxonomy" id="2675752"/>
    <lineage>
        <taxon>Bacteria</taxon>
        <taxon>Pseudomonadati</taxon>
        <taxon>Pseudomonadota</taxon>
        <taxon>Alphaproteobacteria</taxon>
        <taxon>Rhodobacterales</taxon>
        <taxon>Paracoccaceae</taxon>
        <taxon>Paracoccus</taxon>
    </lineage>
</organism>
<reference evidence="11 12" key="1">
    <citation type="submission" date="2019-11" db="EMBL/GenBank/DDBJ databases">
        <authorList>
            <person name="Dong K."/>
        </authorList>
    </citation>
    <scope>NUCLEOTIDE SEQUENCE [LARGE SCALE GENOMIC DNA]</scope>
    <source>
        <strain evidence="11 12">DK608</strain>
    </source>
</reference>
<evidence type="ECO:0000256" key="7">
    <source>
        <dbReference type="ARBA" id="ARBA00038873"/>
    </source>
</evidence>
<evidence type="ECO:0000256" key="6">
    <source>
        <dbReference type="ARBA" id="ARBA00037368"/>
    </source>
</evidence>
<proteinExistence type="predicted"/>
<comment type="subcellular location">
    <subcellularLocation>
        <location evidence="1">Cytoplasm</location>
    </subcellularLocation>
</comment>
<evidence type="ECO:0000259" key="10">
    <source>
        <dbReference type="Pfam" id="PF01636"/>
    </source>
</evidence>
<dbReference type="GO" id="GO:0047992">
    <property type="term" value="F:hydroxylysine kinase activity"/>
    <property type="evidence" value="ECO:0007669"/>
    <property type="project" value="UniProtKB-EC"/>
</dbReference>
<dbReference type="PANTHER" id="PTHR21064">
    <property type="entry name" value="AMINOGLYCOSIDE PHOSPHOTRANSFERASE DOMAIN-CONTAINING PROTEIN-RELATED"/>
    <property type="match status" value="1"/>
</dbReference>
<evidence type="ECO:0000256" key="4">
    <source>
        <dbReference type="ARBA" id="ARBA00022777"/>
    </source>
</evidence>
<dbReference type="InterPro" id="IPR011009">
    <property type="entry name" value="Kinase-like_dom_sf"/>
</dbReference>
<evidence type="ECO:0000256" key="3">
    <source>
        <dbReference type="ARBA" id="ARBA00022679"/>
    </source>
</evidence>
<keyword evidence="2" id="KW-0963">Cytoplasm</keyword>
<dbReference type="Pfam" id="PF01636">
    <property type="entry name" value="APH"/>
    <property type="match status" value="1"/>
</dbReference>
<evidence type="ECO:0000313" key="11">
    <source>
        <dbReference type="EMBL" id="MTH63043.1"/>
    </source>
</evidence>
<dbReference type="Proteomes" id="UP000478740">
    <property type="component" value="Unassembled WGS sequence"/>
</dbReference>
<feature type="region of interest" description="Disordered" evidence="9">
    <location>
        <begin position="1"/>
        <end position="25"/>
    </location>
</feature>
<dbReference type="EMBL" id="WMII01000002">
    <property type="protein sequence ID" value="MTH63043.1"/>
    <property type="molecule type" value="Genomic_DNA"/>
</dbReference>
<dbReference type="GO" id="GO:0005737">
    <property type="term" value="C:cytoplasm"/>
    <property type="evidence" value="ECO:0007669"/>
    <property type="project" value="UniProtKB-SubCell"/>
</dbReference>
<dbReference type="EC" id="2.7.1.81" evidence="7"/>
<name>A0A6L6IS89_9RHOB</name>
<comment type="caution">
    <text evidence="11">The sequence shown here is derived from an EMBL/GenBank/DDBJ whole genome shotgun (WGS) entry which is preliminary data.</text>
</comment>
<evidence type="ECO:0000313" key="12">
    <source>
        <dbReference type="Proteomes" id="UP000478740"/>
    </source>
</evidence>
<dbReference type="PANTHER" id="PTHR21064:SF1">
    <property type="entry name" value="HYDROXYLYSINE KINASE"/>
    <property type="match status" value="1"/>
</dbReference>
<accession>A0A6L6IS89</accession>
<gene>
    <name evidence="11" type="ORF">GL284_02020</name>
</gene>
<protein>
    <recommendedName>
        <fullName evidence="8">Hydroxylysine kinase</fullName>
        <ecNumber evidence="7">2.7.1.81</ecNumber>
    </recommendedName>
</protein>
<comment type="function">
    <text evidence="6">Catalyzes the GTP-dependent phosphorylation of 5-hydroxy-L-lysine.</text>
</comment>
<dbReference type="AlphaFoldDB" id="A0A6L6IS89"/>
<dbReference type="Gene3D" id="3.90.1200.10">
    <property type="match status" value="1"/>
</dbReference>
<dbReference type="InterPro" id="IPR050249">
    <property type="entry name" value="Pseudomonas-type_ThrB"/>
</dbReference>
<keyword evidence="4" id="KW-0418">Kinase</keyword>
<evidence type="ECO:0000256" key="9">
    <source>
        <dbReference type="SAM" id="MobiDB-lite"/>
    </source>
</evidence>
<feature type="compositionally biased region" description="Basic and acidic residues" evidence="9">
    <location>
        <begin position="1"/>
        <end position="13"/>
    </location>
</feature>
<keyword evidence="3" id="KW-0808">Transferase</keyword>
<feature type="domain" description="Aminoglycoside phosphotransferase" evidence="10">
    <location>
        <begin position="55"/>
        <end position="297"/>
    </location>
</feature>
<sequence length="374" mass="41402">MTTSRRPDAERQHAQIPASPPAAVDMGSLSTPFTSVAVEQAMAIARDLYGVTGNFRRFASEQDDTFRILSPDGAGYVLKIANPGEQMAELDLQVRALRHIAAADPELPVPRVFDTLDGQALPLIAAGPGAGRIVRMYSFLDGTVLDTTATLPAELPEIGTTLGRLRLALAGFDHPAADRVLAWDIRQLPRLAGLLTGIQDPAHHRLLEAALARYMTYAPRVEALRRQVLHNDFSRSNLVVDRTAPPRLSGIIDFGDVVKTAVAIDVSTAMLNWLPRDQATQPRDDLLDDAKRILSAYLRVADLTDEERALLPHLVMGRAVTRGLISLWRTRTFPKNRTYILRNTEQGWAQLDWFLSRDPDALSETFLTFKETTR</sequence>
<evidence type="ECO:0000256" key="1">
    <source>
        <dbReference type="ARBA" id="ARBA00004496"/>
    </source>
</evidence>
<keyword evidence="12" id="KW-1185">Reference proteome</keyword>
<evidence type="ECO:0000256" key="5">
    <source>
        <dbReference type="ARBA" id="ARBA00036820"/>
    </source>
</evidence>
<evidence type="ECO:0000256" key="2">
    <source>
        <dbReference type="ARBA" id="ARBA00022490"/>
    </source>
</evidence>
<dbReference type="InterPro" id="IPR002575">
    <property type="entry name" value="Aminoglycoside_PTrfase"/>
</dbReference>